<dbReference type="InterPro" id="IPR002018">
    <property type="entry name" value="CarbesteraseB"/>
</dbReference>
<comment type="caution">
    <text evidence="2">The sequence shown here is derived from an EMBL/GenBank/DDBJ whole genome shotgun (WGS) entry which is preliminary data.</text>
</comment>
<keyword evidence="3" id="KW-1185">Reference proteome</keyword>
<dbReference type="EMBL" id="CAJFCW020000005">
    <property type="protein sequence ID" value="CAG9119109.1"/>
    <property type="molecule type" value="Genomic_DNA"/>
</dbReference>
<feature type="domain" description="Carboxylesterase type B" evidence="1">
    <location>
        <begin position="56"/>
        <end position="98"/>
    </location>
</feature>
<dbReference type="InterPro" id="IPR029058">
    <property type="entry name" value="AB_hydrolase_fold"/>
</dbReference>
<evidence type="ECO:0000313" key="2">
    <source>
        <dbReference type="EMBL" id="CAD5223907.1"/>
    </source>
</evidence>
<organism evidence="2 3">
    <name type="scientific">Bursaphelenchus okinawaensis</name>
    <dbReference type="NCBI Taxonomy" id="465554"/>
    <lineage>
        <taxon>Eukaryota</taxon>
        <taxon>Metazoa</taxon>
        <taxon>Ecdysozoa</taxon>
        <taxon>Nematoda</taxon>
        <taxon>Chromadorea</taxon>
        <taxon>Rhabditida</taxon>
        <taxon>Tylenchina</taxon>
        <taxon>Tylenchomorpha</taxon>
        <taxon>Aphelenchoidea</taxon>
        <taxon>Aphelenchoididae</taxon>
        <taxon>Bursaphelenchus</taxon>
    </lineage>
</organism>
<dbReference type="OrthoDB" id="19653at2759"/>
<dbReference type="AlphaFoldDB" id="A0A811L722"/>
<gene>
    <name evidence="2" type="ORF">BOKJ2_LOCUS10677</name>
</gene>
<sequence>MENKKFSRSLRGPSPPLHGRWNRLSLFVHSRLWTSARRRYSNKRMGAPMSRQYADPPRVRTTHGWVEGKWVEINEYHAAKAFLGIPFAKPPVGGLRFQVT</sequence>
<dbReference type="Pfam" id="PF00135">
    <property type="entry name" value="COesterase"/>
    <property type="match status" value="1"/>
</dbReference>
<dbReference type="Gene3D" id="3.40.50.1820">
    <property type="entry name" value="alpha/beta hydrolase"/>
    <property type="match status" value="1"/>
</dbReference>
<dbReference type="EMBL" id="CAJFDH010000005">
    <property type="protein sequence ID" value="CAD5223907.1"/>
    <property type="molecule type" value="Genomic_DNA"/>
</dbReference>
<protein>
    <recommendedName>
        <fullName evidence="1">Carboxylesterase type B domain-containing protein</fullName>
    </recommendedName>
</protein>
<dbReference type="Proteomes" id="UP000783686">
    <property type="component" value="Unassembled WGS sequence"/>
</dbReference>
<evidence type="ECO:0000259" key="1">
    <source>
        <dbReference type="Pfam" id="PF00135"/>
    </source>
</evidence>
<dbReference type="SUPFAM" id="SSF53474">
    <property type="entry name" value="alpha/beta-Hydrolases"/>
    <property type="match status" value="1"/>
</dbReference>
<reference evidence="2" key="1">
    <citation type="submission" date="2020-09" db="EMBL/GenBank/DDBJ databases">
        <authorList>
            <person name="Kikuchi T."/>
        </authorList>
    </citation>
    <scope>NUCLEOTIDE SEQUENCE</scope>
    <source>
        <strain evidence="2">SH1</strain>
    </source>
</reference>
<dbReference type="Proteomes" id="UP000614601">
    <property type="component" value="Unassembled WGS sequence"/>
</dbReference>
<name>A0A811L722_9BILA</name>
<accession>A0A811L722</accession>
<proteinExistence type="predicted"/>
<evidence type="ECO:0000313" key="3">
    <source>
        <dbReference type="Proteomes" id="UP000614601"/>
    </source>
</evidence>